<dbReference type="Proteomes" id="UP000655225">
    <property type="component" value="Unassembled WGS sequence"/>
</dbReference>
<keyword evidence="3 6" id="KW-1133">Transmembrane helix</keyword>
<gene>
    <name evidence="8" type="ORF">HHK36_004153</name>
</gene>
<evidence type="ECO:0000256" key="2">
    <source>
        <dbReference type="ARBA" id="ARBA00022692"/>
    </source>
</evidence>
<comment type="subcellular location">
    <subcellularLocation>
        <location evidence="1">Membrane</location>
        <topology evidence="1">Multi-pass membrane protein</topology>
    </subcellularLocation>
</comment>
<dbReference type="GO" id="GO:0016020">
    <property type="term" value="C:membrane"/>
    <property type="evidence" value="ECO:0007669"/>
    <property type="project" value="UniProtKB-SubCell"/>
</dbReference>
<evidence type="ECO:0000259" key="7">
    <source>
        <dbReference type="Pfam" id="PF03151"/>
    </source>
</evidence>
<feature type="transmembrane region" description="Helical" evidence="6">
    <location>
        <begin position="290"/>
        <end position="312"/>
    </location>
</feature>
<comment type="caution">
    <text evidence="8">The sequence shown here is derived from an EMBL/GenBank/DDBJ whole genome shotgun (WGS) entry which is preliminary data.</text>
</comment>
<proteinExistence type="predicted"/>
<dbReference type="Pfam" id="PF03151">
    <property type="entry name" value="TPT"/>
    <property type="match status" value="1"/>
</dbReference>
<feature type="region of interest" description="Disordered" evidence="5">
    <location>
        <begin position="340"/>
        <end position="372"/>
    </location>
</feature>
<feature type="transmembrane region" description="Helical" evidence="6">
    <location>
        <begin position="193"/>
        <end position="211"/>
    </location>
</feature>
<feature type="transmembrane region" description="Helical" evidence="6">
    <location>
        <begin position="20"/>
        <end position="43"/>
    </location>
</feature>
<keyword evidence="4 6" id="KW-0472">Membrane</keyword>
<feature type="transmembrane region" description="Helical" evidence="6">
    <location>
        <begin position="115"/>
        <end position="133"/>
    </location>
</feature>
<evidence type="ECO:0000256" key="5">
    <source>
        <dbReference type="SAM" id="MobiDB-lite"/>
    </source>
</evidence>
<dbReference type="InterPro" id="IPR004853">
    <property type="entry name" value="Sugar_P_trans_dom"/>
</dbReference>
<organism evidence="8 9">
    <name type="scientific">Tetracentron sinense</name>
    <name type="common">Spur-leaf</name>
    <dbReference type="NCBI Taxonomy" id="13715"/>
    <lineage>
        <taxon>Eukaryota</taxon>
        <taxon>Viridiplantae</taxon>
        <taxon>Streptophyta</taxon>
        <taxon>Embryophyta</taxon>
        <taxon>Tracheophyta</taxon>
        <taxon>Spermatophyta</taxon>
        <taxon>Magnoliopsida</taxon>
        <taxon>Trochodendrales</taxon>
        <taxon>Trochodendraceae</taxon>
        <taxon>Tetracentron</taxon>
    </lineage>
</organism>
<dbReference type="OMA" id="CVGICEV"/>
<evidence type="ECO:0000256" key="6">
    <source>
        <dbReference type="SAM" id="Phobius"/>
    </source>
</evidence>
<evidence type="ECO:0000256" key="4">
    <source>
        <dbReference type="ARBA" id="ARBA00023136"/>
    </source>
</evidence>
<evidence type="ECO:0000313" key="9">
    <source>
        <dbReference type="Proteomes" id="UP000655225"/>
    </source>
</evidence>
<reference evidence="8 9" key="1">
    <citation type="submission" date="2020-04" db="EMBL/GenBank/DDBJ databases">
        <title>Plant Genome Project.</title>
        <authorList>
            <person name="Zhang R.-G."/>
        </authorList>
    </citation>
    <scope>NUCLEOTIDE SEQUENCE [LARGE SCALE GENOMIC DNA]</scope>
    <source>
        <strain evidence="8">YNK0</strain>
        <tissue evidence="8">Leaf</tissue>
    </source>
</reference>
<dbReference type="EMBL" id="JABCRI010000002">
    <property type="protein sequence ID" value="KAF8411596.1"/>
    <property type="molecule type" value="Genomic_DNA"/>
</dbReference>
<dbReference type="AlphaFoldDB" id="A0A834ZQM6"/>
<feature type="transmembrane region" description="Helical" evidence="6">
    <location>
        <begin position="318"/>
        <end position="337"/>
    </location>
</feature>
<dbReference type="OrthoDB" id="5547497at2759"/>
<feature type="transmembrane region" description="Helical" evidence="6">
    <location>
        <begin position="170"/>
        <end position="187"/>
    </location>
</feature>
<keyword evidence="2 6" id="KW-0812">Transmembrane</keyword>
<feature type="transmembrane region" description="Helical" evidence="6">
    <location>
        <begin position="256"/>
        <end position="278"/>
    </location>
</feature>
<feature type="transmembrane region" description="Helical" evidence="6">
    <location>
        <begin position="223"/>
        <end position="244"/>
    </location>
</feature>
<protein>
    <recommendedName>
        <fullName evidence="7">Sugar phosphate transporter domain-containing protein</fullName>
    </recommendedName>
</protein>
<keyword evidence="9" id="KW-1185">Reference proteome</keyword>
<accession>A0A834ZQM6</accession>
<feature type="domain" description="Sugar phosphate transporter" evidence="7">
    <location>
        <begin position="73"/>
        <end position="334"/>
    </location>
</feature>
<name>A0A834ZQM6_TETSI</name>
<evidence type="ECO:0000313" key="8">
    <source>
        <dbReference type="EMBL" id="KAF8411596.1"/>
    </source>
</evidence>
<evidence type="ECO:0000256" key="1">
    <source>
        <dbReference type="ARBA" id="ARBA00004141"/>
    </source>
</evidence>
<sequence>MKMAPASKADKKAALDAASWMFNVVTSVGIIIVNKALMATYGFSFEQGAVLASSLVLCVRNSCNIPVASPETVFNYYDSAATTLTGLHFATTTLMTAVLRWLGYIQPSHLPFSELLKFVLFANFSIVGMNVSLMWNSVGFYQIAKLTMIPVSCFLEVVLDKIRYSRDTKLSIAVVLLGVAVCTVTDVSVNARGFIAAFVAVWSTSMQQYYVHFLQRKYSLGSFNLLGHTAPAQAASLLLLGPFLDYWLTNKRVDTYDYNIASVLFIILSCTIAVGTNLSQFICIGRFTAVSFQVLGHMKTILVLILGFFFFGKEGLNLHVVLGMIIAVVGMIWYGNASSKPGGKERRSLSNQSNRPQKHGGLSESTELDEKV</sequence>
<dbReference type="PANTHER" id="PTHR11132">
    <property type="entry name" value="SOLUTE CARRIER FAMILY 35"/>
    <property type="match status" value="1"/>
</dbReference>
<evidence type="ECO:0000256" key="3">
    <source>
        <dbReference type="ARBA" id="ARBA00022989"/>
    </source>
</evidence>
<dbReference type="InterPro" id="IPR050186">
    <property type="entry name" value="TPT_transporter"/>
</dbReference>